<dbReference type="Gene3D" id="3.30.300.30">
    <property type="match status" value="1"/>
</dbReference>
<dbReference type="InterPro" id="IPR042099">
    <property type="entry name" value="ANL_N_sf"/>
</dbReference>
<evidence type="ECO:0000313" key="5">
    <source>
        <dbReference type="Proteomes" id="UP000016933"/>
    </source>
</evidence>
<evidence type="ECO:0000256" key="1">
    <source>
        <dbReference type="ARBA" id="ARBA00006432"/>
    </source>
</evidence>
<organism evidence="4 5">
    <name type="scientific">Dothistroma septosporum (strain NZE10 / CBS 128990)</name>
    <name type="common">Red band needle blight fungus</name>
    <name type="synonym">Mycosphaerella pini</name>
    <dbReference type="NCBI Taxonomy" id="675120"/>
    <lineage>
        <taxon>Eukaryota</taxon>
        <taxon>Fungi</taxon>
        <taxon>Dikarya</taxon>
        <taxon>Ascomycota</taxon>
        <taxon>Pezizomycotina</taxon>
        <taxon>Dothideomycetes</taxon>
        <taxon>Dothideomycetidae</taxon>
        <taxon>Mycosphaerellales</taxon>
        <taxon>Mycosphaerellaceae</taxon>
        <taxon>Dothistroma</taxon>
    </lineage>
</organism>
<dbReference type="GO" id="GO:0019748">
    <property type="term" value="P:secondary metabolic process"/>
    <property type="evidence" value="ECO:0007669"/>
    <property type="project" value="TreeGrafter"/>
</dbReference>
<feature type="domain" description="AMP-dependent synthetase/ligase" evidence="2">
    <location>
        <begin position="30"/>
        <end position="393"/>
    </location>
</feature>
<dbReference type="Pfam" id="PF13193">
    <property type="entry name" value="AMP-binding_C"/>
    <property type="match status" value="1"/>
</dbReference>
<comment type="similarity">
    <text evidence="1">Belongs to the ATP-dependent AMP-binding enzyme family.</text>
</comment>
<dbReference type="SUPFAM" id="SSF56801">
    <property type="entry name" value="Acetyl-CoA synthetase-like"/>
    <property type="match status" value="1"/>
</dbReference>
<dbReference type="OrthoDB" id="6509636at2759"/>
<dbReference type="FunFam" id="3.30.300.30:FF:000007">
    <property type="entry name" value="4-coumarate--CoA ligase 2"/>
    <property type="match status" value="1"/>
</dbReference>
<protein>
    <submittedName>
        <fullName evidence="4">Uncharacterized protein</fullName>
    </submittedName>
</protein>
<dbReference type="EMBL" id="KB446538">
    <property type="protein sequence ID" value="EME45496.1"/>
    <property type="molecule type" value="Genomic_DNA"/>
</dbReference>
<proteinExistence type="inferred from homology"/>
<evidence type="ECO:0000259" key="2">
    <source>
        <dbReference type="Pfam" id="PF00501"/>
    </source>
</evidence>
<dbReference type="PANTHER" id="PTHR24096:SF265">
    <property type="entry name" value="ENZYME, PUTATIVE (AFU_ORTHOLOGUE AFUA_5G14270)-RELATED"/>
    <property type="match status" value="1"/>
</dbReference>
<evidence type="ECO:0000313" key="4">
    <source>
        <dbReference type="EMBL" id="EME45496.1"/>
    </source>
</evidence>
<reference evidence="4 5" key="2">
    <citation type="journal article" date="2012" name="PLoS Pathog.">
        <title>Diverse lifestyles and strategies of plant pathogenesis encoded in the genomes of eighteen Dothideomycetes fungi.</title>
        <authorList>
            <person name="Ohm R.A."/>
            <person name="Feau N."/>
            <person name="Henrissat B."/>
            <person name="Schoch C.L."/>
            <person name="Horwitz B.A."/>
            <person name="Barry K.W."/>
            <person name="Condon B.J."/>
            <person name="Copeland A.C."/>
            <person name="Dhillon B."/>
            <person name="Glaser F."/>
            <person name="Hesse C.N."/>
            <person name="Kosti I."/>
            <person name="LaButti K."/>
            <person name="Lindquist E.A."/>
            <person name="Lucas S."/>
            <person name="Salamov A.A."/>
            <person name="Bradshaw R.E."/>
            <person name="Ciuffetti L."/>
            <person name="Hamelin R.C."/>
            <person name="Kema G.H.J."/>
            <person name="Lawrence C."/>
            <person name="Scott J.A."/>
            <person name="Spatafora J.W."/>
            <person name="Turgeon B.G."/>
            <person name="de Wit P.J.G.M."/>
            <person name="Zhong S."/>
            <person name="Goodwin S.B."/>
            <person name="Grigoriev I.V."/>
        </authorList>
    </citation>
    <scope>NUCLEOTIDE SEQUENCE [LARGE SCALE GENOMIC DNA]</scope>
    <source>
        <strain evidence="5">NZE10 / CBS 128990</strain>
    </source>
</reference>
<name>N1PPY9_DOTSN</name>
<dbReference type="Pfam" id="PF00501">
    <property type="entry name" value="AMP-binding"/>
    <property type="match status" value="1"/>
</dbReference>
<sequence>MPSLAQEHVPLSNQDILSWTFDHISYDWDEPIYIDALNPNRSVSARQAKKVIRQLAAGFRAVGLKKGDCVSIHSLNDIYYPIFFLGVLAAGGIYTGTNPAYTPYELAHTTKIAHVKYILVQPALYKNVLKAAEENGIPKKNVIIFNPNGEEAPSGFLQWADLLKHGEADWERFDDYDTAFQRGAARLYSSGTTGLPKAAELSHLNLTAQHTLVFETNRRPWKARRCLSLPMFHAAAAPVAFCTPLRMGEKAFILARFDLEQWFWVHEHYAITDLAAVPPMVIMAINSPLREKFSLRTANIGNIGAAPLDKAPQSRMQALLASGAPFTQVWGMTESSCIATRFPYPAHDTTGSIGFPIPNLDIKLVDDAGKDITGYNVRGEICIRGPTVINGYFENPEANARDWDSEGFFHTGDIAWIDPESKKYYIVDRKKELIKVRGFQVAPPELEGVLLSHPDIVDAAVIGVPDSRGYELPRGYVVRRDVKSNEPSEEEIHKIFAEKLVDYKKLAGGVVFVEAIPKNASGKILKRILRDEATKEMKGGKAKL</sequence>
<dbReference type="OMA" id="AKRNSIY"/>
<dbReference type="STRING" id="675120.N1PPY9"/>
<dbReference type="InterPro" id="IPR000873">
    <property type="entry name" value="AMP-dep_synth/lig_dom"/>
</dbReference>
<feature type="domain" description="AMP-binding enzyme C-terminal" evidence="3">
    <location>
        <begin position="445"/>
        <end position="523"/>
    </location>
</feature>
<reference evidence="5" key="1">
    <citation type="journal article" date="2012" name="PLoS Genet.">
        <title>The genomes of the fungal plant pathogens Cladosporium fulvum and Dothistroma septosporum reveal adaptation to different hosts and lifestyles but also signatures of common ancestry.</title>
        <authorList>
            <person name="de Wit P.J.G.M."/>
            <person name="van der Burgt A."/>
            <person name="Oekmen B."/>
            <person name="Stergiopoulos I."/>
            <person name="Abd-Elsalam K.A."/>
            <person name="Aerts A.L."/>
            <person name="Bahkali A.H."/>
            <person name="Beenen H.G."/>
            <person name="Chettri P."/>
            <person name="Cox M.P."/>
            <person name="Datema E."/>
            <person name="de Vries R.P."/>
            <person name="Dhillon B."/>
            <person name="Ganley A.R."/>
            <person name="Griffiths S.A."/>
            <person name="Guo Y."/>
            <person name="Hamelin R.C."/>
            <person name="Henrissat B."/>
            <person name="Kabir M.S."/>
            <person name="Jashni M.K."/>
            <person name="Kema G."/>
            <person name="Klaubauf S."/>
            <person name="Lapidus A."/>
            <person name="Levasseur A."/>
            <person name="Lindquist E."/>
            <person name="Mehrabi R."/>
            <person name="Ohm R.A."/>
            <person name="Owen T.J."/>
            <person name="Salamov A."/>
            <person name="Schwelm A."/>
            <person name="Schijlen E."/>
            <person name="Sun H."/>
            <person name="van den Burg H.A."/>
            <person name="van Ham R.C.H.J."/>
            <person name="Zhang S."/>
            <person name="Goodwin S.B."/>
            <person name="Grigoriev I.V."/>
            <person name="Collemare J."/>
            <person name="Bradshaw R.E."/>
        </authorList>
    </citation>
    <scope>NUCLEOTIDE SEQUENCE [LARGE SCALE GENOMIC DNA]</scope>
    <source>
        <strain evidence="5">NZE10 / CBS 128990</strain>
    </source>
</reference>
<dbReference type="InterPro" id="IPR045851">
    <property type="entry name" value="AMP-bd_C_sf"/>
</dbReference>
<dbReference type="eggNOG" id="KOG1176">
    <property type="taxonomic scope" value="Eukaryota"/>
</dbReference>
<evidence type="ECO:0000259" key="3">
    <source>
        <dbReference type="Pfam" id="PF13193"/>
    </source>
</evidence>
<dbReference type="HOGENOM" id="CLU_000022_59_2_1"/>
<dbReference type="Gene3D" id="3.40.50.12780">
    <property type="entry name" value="N-terminal domain of ligase-like"/>
    <property type="match status" value="1"/>
</dbReference>
<keyword evidence="5" id="KW-1185">Reference proteome</keyword>
<dbReference type="Proteomes" id="UP000016933">
    <property type="component" value="Unassembled WGS sequence"/>
</dbReference>
<dbReference type="InterPro" id="IPR025110">
    <property type="entry name" value="AMP-bd_C"/>
</dbReference>
<gene>
    <name evidence="4" type="ORF">DOTSEDRAFT_87834</name>
</gene>
<dbReference type="PANTHER" id="PTHR24096">
    <property type="entry name" value="LONG-CHAIN-FATTY-ACID--COA LIGASE"/>
    <property type="match status" value="1"/>
</dbReference>
<accession>N1PPY9</accession>
<dbReference type="AlphaFoldDB" id="N1PPY9"/>
<dbReference type="GO" id="GO:0016405">
    <property type="term" value="F:CoA-ligase activity"/>
    <property type="evidence" value="ECO:0007669"/>
    <property type="project" value="TreeGrafter"/>
</dbReference>
<dbReference type="CDD" id="cd05911">
    <property type="entry name" value="Firefly_Luc_like"/>
    <property type="match status" value="1"/>
</dbReference>